<feature type="region of interest" description="Disordered" evidence="7">
    <location>
        <begin position="169"/>
        <end position="199"/>
    </location>
</feature>
<keyword evidence="4" id="KW-0967">Endosome</keyword>
<feature type="domain" description="VPS37 C-terminal" evidence="8">
    <location>
        <begin position="22"/>
        <end position="116"/>
    </location>
</feature>
<reference evidence="9" key="1">
    <citation type="submission" date="2025-08" db="UniProtKB">
        <authorList>
            <consortium name="Ensembl"/>
        </authorList>
    </citation>
    <scope>IDENTIFICATION</scope>
</reference>
<dbReference type="Proteomes" id="UP000694388">
    <property type="component" value="Unplaced"/>
</dbReference>
<evidence type="ECO:0000256" key="7">
    <source>
        <dbReference type="SAM" id="MobiDB-lite"/>
    </source>
</evidence>
<dbReference type="GeneTree" id="ENSGT00950000183012"/>
<evidence type="ECO:0000256" key="2">
    <source>
        <dbReference type="ARBA" id="ARBA00007617"/>
    </source>
</evidence>
<dbReference type="PANTHER" id="PTHR13678">
    <property type="entry name" value="VACUOLAR PROTEIN SORTING-ASSOCIATED PROTEIN 37"/>
    <property type="match status" value="1"/>
</dbReference>
<dbReference type="Pfam" id="PF07200">
    <property type="entry name" value="Mod_r"/>
    <property type="match status" value="1"/>
</dbReference>
<keyword evidence="3" id="KW-0813">Transport</keyword>
<dbReference type="PANTHER" id="PTHR13678:SF27">
    <property type="entry name" value="LD45836P"/>
    <property type="match status" value="1"/>
</dbReference>
<dbReference type="Ensembl" id="ENSEBUT00000019346.1">
    <property type="protein sequence ID" value="ENSEBUP00000018770.1"/>
    <property type="gene ID" value="ENSEBUG00000011717.1"/>
</dbReference>
<keyword evidence="10" id="KW-1185">Reference proteome</keyword>
<evidence type="ECO:0000313" key="9">
    <source>
        <dbReference type="Ensembl" id="ENSEBUP00000018770.1"/>
    </source>
</evidence>
<name>A0A8C4QPS4_EPTBU</name>
<evidence type="ECO:0000256" key="4">
    <source>
        <dbReference type="ARBA" id="ARBA00022753"/>
    </source>
</evidence>
<sequence length="211" mass="23679">MATSSLVQCWQLPEALLRKLSGLSIQELKELLENESKLDQMILETDEVKNLQVDKELCLTSNRSLAEGNLQHQPQLESGRVTLANKYQQLGNLNERYVDKRTQLVVVFWRESFSSSESLESLLVLALVFEFLSCWSCARGLAGDITTEARTADTTAPVVWWTRASERGVPERVRRPREESGPGATTPTDVREGLDGKQGSRHFAFPLGLCK</sequence>
<evidence type="ECO:0000313" key="10">
    <source>
        <dbReference type="Proteomes" id="UP000694388"/>
    </source>
</evidence>
<comment type="subcellular location">
    <subcellularLocation>
        <location evidence="1">Late endosome membrane</location>
        <topology evidence="1">Peripheral membrane protein</topology>
    </subcellularLocation>
</comment>
<dbReference type="GO" id="GO:0043162">
    <property type="term" value="P:ubiquitin-dependent protein catabolic process via the multivesicular body sorting pathway"/>
    <property type="evidence" value="ECO:0007669"/>
    <property type="project" value="TreeGrafter"/>
</dbReference>
<comment type="similarity">
    <text evidence="2">Belongs to the VPS37 family.</text>
</comment>
<organism evidence="9 10">
    <name type="scientific">Eptatretus burgeri</name>
    <name type="common">Inshore hagfish</name>
    <dbReference type="NCBI Taxonomy" id="7764"/>
    <lineage>
        <taxon>Eukaryota</taxon>
        <taxon>Metazoa</taxon>
        <taxon>Chordata</taxon>
        <taxon>Craniata</taxon>
        <taxon>Vertebrata</taxon>
        <taxon>Cyclostomata</taxon>
        <taxon>Myxini</taxon>
        <taxon>Myxiniformes</taxon>
        <taxon>Myxinidae</taxon>
        <taxon>Eptatretinae</taxon>
        <taxon>Eptatretus</taxon>
    </lineage>
</organism>
<feature type="compositionally biased region" description="Basic and acidic residues" evidence="7">
    <location>
        <begin position="169"/>
        <end position="180"/>
    </location>
</feature>
<evidence type="ECO:0000256" key="3">
    <source>
        <dbReference type="ARBA" id="ARBA00022448"/>
    </source>
</evidence>
<dbReference type="InterPro" id="IPR009851">
    <property type="entry name" value="Mod_r"/>
</dbReference>
<comment type="function">
    <text evidence="6">Component of the ESCRT-I complex, a regulator of vesicular trafficking process. Required for the sorting of endocytic ubiquitinated cargos into multivesicular bodies. May be involved in cell growth and differentiation.</text>
</comment>
<dbReference type="GO" id="GO:0006623">
    <property type="term" value="P:protein targeting to vacuole"/>
    <property type="evidence" value="ECO:0007669"/>
    <property type="project" value="TreeGrafter"/>
</dbReference>
<evidence type="ECO:0000259" key="8">
    <source>
        <dbReference type="Pfam" id="PF07200"/>
    </source>
</evidence>
<dbReference type="AlphaFoldDB" id="A0A8C4QPS4"/>
<dbReference type="GO" id="GO:0000813">
    <property type="term" value="C:ESCRT I complex"/>
    <property type="evidence" value="ECO:0007669"/>
    <property type="project" value="UniProtKB-ARBA"/>
</dbReference>
<accession>A0A8C4QPS4</accession>
<evidence type="ECO:0000256" key="6">
    <source>
        <dbReference type="ARBA" id="ARBA00025010"/>
    </source>
</evidence>
<keyword evidence="5" id="KW-0653">Protein transport</keyword>
<evidence type="ECO:0000256" key="1">
    <source>
        <dbReference type="ARBA" id="ARBA00004633"/>
    </source>
</evidence>
<evidence type="ECO:0000256" key="5">
    <source>
        <dbReference type="ARBA" id="ARBA00022927"/>
    </source>
</evidence>
<protein>
    <recommendedName>
        <fullName evidence="8">VPS37 C-terminal domain-containing protein</fullName>
    </recommendedName>
</protein>
<dbReference type="GO" id="GO:0031902">
    <property type="term" value="C:late endosome membrane"/>
    <property type="evidence" value="ECO:0007669"/>
    <property type="project" value="UniProtKB-SubCell"/>
</dbReference>
<reference evidence="9" key="2">
    <citation type="submission" date="2025-09" db="UniProtKB">
        <authorList>
            <consortium name="Ensembl"/>
        </authorList>
    </citation>
    <scope>IDENTIFICATION</scope>
</reference>
<dbReference type="GO" id="GO:0006612">
    <property type="term" value="P:protein targeting to membrane"/>
    <property type="evidence" value="ECO:0007669"/>
    <property type="project" value="TreeGrafter"/>
</dbReference>
<proteinExistence type="inferred from homology"/>